<gene>
    <name evidence="1" type="ORF">HPB50_023054</name>
</gene>
<reference evidence="1" key="1">
    <citation type="submission" date="2020-05" db="EMBL/GenBank/DDBJ databases">
        <title>Large-scale comparative analyses of tick genomes elucidate their genetic diversity and vector capacities.</title>
        <authorList>
            <person name="Jia N."/>
            <person name="Wang J."/>
            <person name="Shi W."/>
            <person name="Du L."/>
            <person name="Sun Y."/>
            <person name="Zhan W."/>
            <person name="Jiang J."/>
            <person name="Wang Q."/>
            <person name="Zhang B."/>
            <person name="Ji P."/>
            <person name="Sakyi L.B."/>
            <person name="Cui X."/>
            <person name="Yuan T."/>
            <person name="Jiang B."/>
            <person name="Yang W."/>
            <person name="Lam T.T.-Y."/>
            <person name="Chang Q."/>
            <person name="Ding S."/>
            <person name="Wang X."/>
            <person name="Zhu J."/>
            <person name="Ruan X."/>
            <person name="Zhao L."/>
            <person name="Wei J."/>
            <person name="Que T."/>
            <person name="Du C."/>
            <person name="Cheng J."/>
            <person name="Dai P."/>
            <person name="Han X."/>
            <person name="Huang E."/>
            <person name="Gao Y."/>
            <person name="Liu J."/>
            <person name="Shao H."/>
            <person name="Ye R."/>
            <person name="Li L."/>
            <person name="Wei W."/>
            <person name="Wang X."/>
            <person name="Wang C."/>
            <person name="Yang T."/>
            <person name="Huo Q."/>
            <person name="Li W."/>
            <person name="Guo W."/>
            <person name="Chen H."/>
            <person name="Zhou L."/>
            <person name="Ni X."/>
            <person name="Tian J."/>
            <person name="Zhou Y."/>
            <person name="Sheng Y."/>
            <person name="Liu T."/>
            <person name="Pan Y."/>
            <person name="Xia L."/>
            <person name="Li J."/>
            <person name="Zhao F."/>
            <person name="Cao W."/>
        </authorList>
    </citation>
    <scope>NUCLEOTIDE SEQUENCE</scope>
    <source>
        <strain evidence="1">Hyas-2018</strain>
    </source>
</reference>
<proteinExistence type="predicted"/>
<organism evidence="1 2">
    <name type="scientific">Hyalomma asiaticum</name>
    <name type="common">Tick</name>
    <dbReference type="NCBI Taxonomy" id="266040"/>
    <lineage>
        <taxon>Eukaryota</taxon>
        <taxon>Metazoa</taxon>
        <taxon>Ecdysozoa</taxon>
        <taxon>Arthropoda</taxon>
        <taxon>Chelicerata</taxon>
        <taxon>Arachnida</taxon>
        <taxon>Acari</taxon>
        <taxon>Parasitiformes</taxon>
        <taxon>Ixodida</taxon>
        <taxon>Ixodoidea</taxon>
        <taxon>Ixodidae</taxon>
        <taxon>Hyalomminae</taxon>
        <taxon>Hyalomma</taxon>
    </lineage>
</organism>
<dbReference type="Proteomes" id="UP000821845">
    <property type="component" value="Chromosome 1"/>
</dbReference>
<keyword evidence="2" id="KW-1185">Reference proteome</keyword>
<evidence type="ECO:0000313" key="1">
    <source>
        <dbReference type="EMBL" id="KAH6948116.1"/>
    </source>
</evidence>
<dbReference type="EMBL" id="CM023481">
    <property type="protein sequence ID" value="KAH6948116.1"/>
    <property type="molecule type" value="Genomic_DNA"/>
</dbReference>
<comment type="caution">
    <text evidence="1">The sequence shown here is derived from an EMBL/GenBank/DDBJ whole genome shotgun (WGS) entry which is preliminary data.</text>
</comment>
<accession>A0ACB7TPG5</accession>
<name>A0ACB7TPG5_HYAAI</name>
<evidence type="ECO:0000313" key="2">
    <source>
        <dbReference type="Proteomes" id="UP000821845"/>
    </source>
</evidence>
<protein>
    <submittedName>
        <fullName evidence="1">Uncharacterized protein</fullName>
    </submittedName>
</protein>
<sequence length="128" mass="14291">MHRAPQCPFIPRASGLTCDDPRCSRQKRRRLGEIIRSRLKSVRRVFSPPARVIATGGELRLRSPPPRQRAVRILLRMDRKDRENGAAASGERNSRSPVIGAPAQGASPLNASIVRLFRSLREDRLGCS</sequence>